<sequence length="159" mass="17771">MMFVFPQKQIELELLMLIILFQFKLKMKAAFLLIAIALALLHNVDANCNDKTPPCTCKVGEGMWKGGPGNCNFVYIKEVNALLRCSLKMAIVTVRTILFVALVVQLFSSCCSSTIEVNFPDDAVISQAEDTSGETNSAKFFVYNFNKNKTITIEIWSND</sequence>
<dbReference type="AlphaFoldDB" id="A0AAN7PQ34"/>
<gene>
    <name evidence="1" type="ORF">RN001_015006</name>
</gene>
<dbReference type="Proteomes" id="UP001353858">
    <property type="component" value="Unassembled WGS sequence"/>
</dbReference>
<evidence type="ECO:0000313" key="2">
    <source>
        <dbReference type="Proteomes" id="UP001353858"/>
    </source>
</evidence>
<comment type="caution">
    <text evidence="1">The sequence shown here is derived from an EMBL/GenBank/DDBJ whole genome shotgun (WGS) entry which is preliminary data.</text>
</comment>
<name>A0AAN7PQ34_9COLE</name>
<accession>A0AAN7PQ34</accession>
<dbReference type="EMBL" id="JARPUR010000007">
    <property type="protein sequence ID" value="KAK4872977.1"/>
    <property type="molecule type" value="Genomic_DNA"/>
</dbReference>
<reference evidence="2" key="1">
    <citation type="submission" date="2023-01" db="EMBL/GenBank/DDBJ databases">
        <title>Key to firefly adult light organ development and bioluminescence: homeobox transcription factors regulate luciferase expression and transportation to peroxisome.</title>
        <authorList>
            <person name="Fu X."/>
        </authorList>
    </citation>
    <scope>NUCLEOTIDE SEQUENCE [LARGE SCALE GENOMIC DNA]</scope>
</reference>
<evidence type="ECO:0000313" key="1">
    <source>
        <dbReference type="EMBL" id="KAK4872977.1"/>
    </source>
</evidence>
<keyword evidence="2" id="KW-1185">Reference proteome</keyword>
<proteinExistence type="predicted"/>
<protein>
    <submittedName>
        <fullName evidence="1">Uncharacterized protein</fullName>
    </submittedName>
</protein>
<organism evidence="1 2">
    <name type="scientific">Aquatica leii</name>
    <dbReference type="NCBI Taxonomy" id="1421715"/>
    <lineage>
        <taxon>Eukaryota</taxon>
        <taxon>Metazoa</taxon>
        <taxon>Ecdysozoa</taxon>
        <taxon>Arthropoda</taxon>
        <taxon>Hexapoda</taxon>
        <taxon>Insecta</taxon>
        <taxon>Pterygota</taxon>
        <taxon>Neoptera</taxon>
        <taxon>Endopterygota</taxon>
        <taxon>Coleoptera</taxon>
        <taxon>Polyphaga</taxon>
        <taxon>Elateriformia</taxon>
        <taxon>Elateroidea</taxon>
        <taxon>Lampyridae</taxon>
        <taxon>Luciolinae</taxon>
        <taxon>Aquatica</taxon>
    </lineage>
</organism>